<dbReference type="InterPro" id="IPR000644">
    <property type="entry name" value="CBS_dom"/>
</dbReference>
<dbReference type="PANTHER" id="PTHR43080">
    <property type="entry name" value="CBS DOMAIN-CONTAINING PROTEIN CBSX3, MITOCHONDRIAL"/>
    <property type="match status" value="1"/>
</dbReference>
<reference evidence="6 9" key="2">
    <citation type="submission" date="2020-04" db="EMBL/GenBank/DDBJ databases">
        <title>Draft genome of Methanobacterium subterraneum isolated from animal feces.</title>
        <authorList>
            <person name="Ouboter H.T."/>
            <person name="Berger S."/>
            <person name="Gungor E."/>
            <person name="Jetten M.S.M."/>
            <person name="Welte C.U."/>
        </authorList>
    </citation>
    <scope>NUCLEOTIDE SEQUENCE [LARGE SCALE GENOMIC DNA]</scope>
    <source>
        <strain evidence="6">HO_2020</strain>
    </source>
</reference>
<dbReference type="InterPro" id="IPR016486">
    <property type="entry name" value="UCP006591_CBS"/>
</dbReference>
<sequence>MLVKEMMDKDFIVVTPDEDLVEVSLLMEKKRKFTTPVVDDQKRLIGWITSLDVTRGLRENLKEVKDVMHVKDDVIHVKDNDPARLAVLEASQHRVVSIPVVDEEDVVVGVVRTFDIVKTLSSLYEIKVYKIFEAMNNELKGVTWDELMEASAIVTRRRTGKRVTAQDYEKRIRDSTFGEAIWATGGLEKFFVGLIAIGELVIARKVAQARK</sequence>
<dbReference type="RefSeq" id="WP_100906470.1">
    <property type="nucleotide sequence ID" value="NZ_CP017766.1"/>
</dbReference>
<dbReference type="Proteomes" id="UP000232806">
    <property type="component" value="Chromosome"/>
</dbReference>
<dbReference type="AlphaFoldDB" id="A0A2H4VNK6"/>
<evidence type="ECO:0000313" key="5">
    <source>
        <dbReference type="EMBL" id="AUB59646.1"/>
    </source>
</evidence>
<dbReference type="InterPro" id="IPR051257">
    <property type="entry name" value="Diverse_CBS-Domain"/>
</dbReference>
<dbReference type="OrthoDB" id="43333at2157"/>
<gene>
    <name evidence="4" type="ORF">BK007_11015</name>
    <name evidence="5" type="ORF">BK009_02520</name>
    <name evidence="6" type="ORF">HG719_10915</name>
</gene>
<accession>A0A2H4VEL7</accession>
<feature type="domain" description="CBS" evidence="3">
    <location>
        <begin position="7"/>
        <end position="63"/>
    </location>
</feature>
<feature type="domain" description="CBS" evidence="3">
    <location>
        <begin position="68"/>
        <end position="128"/>
    </location>
</feature>
<dbReference type="Proteomes" id="UP000232631">
    <property type="component" value="Chromosome"/>
</dbReference>
<name>A0A2H4VNK6_9EURY</name>
<dbReference type="EMBL" id="CP017768">
    <property type="protein sequence ID" value="AUB59646.1"/>
    <property type="molecule type" value="Genomic_DNA"/>
</dbReference>
<dbReference type="PROSITE" id="PS51371">
    <property type="entry name" value="CBS"/>
    <property type="match status" value="2"/>
</dbReference>
<evidence type="ECO:0000313" key="7">
    <source>
        <dbReference type="Proteomes" id="UP000232631"/>
    </source>
</evidence>
<dbReference type="PIRSF" id="PIRSF006591">
    <property type="entry name" value="UCP006591_CBS_MJ1004"/>
    <property type="match status" value="1"/>
</dbReference>
<evidence type="ECO:0000256" key="2">
    <source>
        <dbReference type="PROSITE-ProRule" id="PRU00703"/>
    </source>
</evidence>
<reference evidence="7 8" key="1">
    <citation type="submission" date="2016-10" db="EMBL/GenBank/DDBJ databases">
        <title>Comparative genomics between deep and shallow subseafloor isolates.</title>
        <authorList>
            <person name="Ishii S."/>
            <person name="Miller J.R."/>
            <person name="Sutton G."/>
            <person name="Suzuki S."/>
            <person name="Methe B."/>
            <person name="Inagaki F."/>
            <person name="Imachi H."/>
        </authorList>
    </citation>
    <scope>NUCLEOTIDE SEQUENCE [LARGE SCALE GENOMIC DNA]</scope>
    <source>
        <strain evidence="5 7">A8p</strain>
        <strain evidence="4 8">MO-MB1</strain>
    </source>
</reference>
<keyword evidence="7" id="KW-1185">Reference proteome</keyword>
<evidence type="ECO:0000313" key="6">
    <source>
        <dbReference type="EMBL" id="NMO10315.1"/>
    </source>
</evidence>
<keyword evidence="1 2" id="KW-0129">CBS domain</keyword>
<evidence type="ECO:0000259" key="3">
    <source>
        <dbReference type="PROSITE" id="PS51371"/>
    </source>
</evidence>
<dbReference type="EMBL" id="CP017766">
    <property type="protein sequence ID" value="AUB56490.1"/>
    <property type="molecule type" value="Genomic_DNA"/>
</dbReference>
<evidence type="ECO:0000256" key="1">
    <source>
        <dbReference type="ARBA" id="ARBA00023122"/>
    </source>
</evidence>
<dbReference type="SUPFAM" id="SSF54631">
    <property type="entry name" value="CBS-domain pair"/>
    <property type="match status" value="1"/>
</dbReference>
<dbReference type="KEGG" id="msub:BK009_02520"/>
<organism evidence="5 7">
    <name type="scientific">Methanobacterium subterraneum</name>
    <dbReference type="NCBI Taxonomy" id="59277"/>
    <lineage>
        <taxon>Archaea</taxon>
        <taxon>Methanobacteriati</taxon>
        <taxon>Methanobacteriota</taxon>
        <taxon>Methanomada group</taxon>
        <taxon>Methanobacteria</taxon>
        <taxon>Methanobacteriales</taxon>
        <taxon>Methanobacteriaceae</taxon>
        <taxon>Methanobacterium</taxon>
    </lineage>
</organism>
<dbReference type="InterPro" id="IPR046342">
    <property type="entry name" value="CBS_dom_sf"/>
</dbReference>
<evidence type="ECO:0000313" key="8">
    <source>
        <dbReference type="Proteomes" id="UP000232806"/>
    </source>
</evidence>
<dbReference type="PANTHER" id="PTHR43080:SF2">
    <property type="entry name" value="CBS DOMAIN-CONTAINING PROTEIN"/>
    <property type="match status" value="1"/>
</dbReference>
<dbReference type="GeneID" id="35124400"/>
<protein>
    <submittedName>
        <fullName evidence="5">CBS domain-containing protein</fullName>
    </submittedName>
</protein>
<dbReference type="EMBL" id="JABBYL010000038">
    <property type="protein sequence ID" value="NMO10315.1"/>
    <property type="molecule type" value="Genomic_DNA"/>
</dbReference>
<dbReference type="Gene3D" id="3.10.580.10">
    <property type="entry name" value="CBS-domain"/>
    <property type="match status" value="2"/>
</dbReference>
<accession>A0A2H4VNK6</accession>
<evidence type="ECO:0000313" key="4">
    <source>
        <dbReference type="EMBL" id="AUB56490.1"/>
    </source>
</evidence>
<evidence type="ECO:0000313" key="9">
    <source>
        <dbReference type="Proteomes" id="UP000591058"/>
    </source>
</evidence>
<dbReference type="Pfam" id="PF00571">
    <property type="entry name" value="CBS"/>
    <property type="match status" value="2"/>
</dbReference>
<proteinExistence type="predicted"/>
<dbReference type="SMART" id="SM00116">
    <property type="entry name" value="CBS"/>
    <property type="match status" value="2"/>
</dbReference>
<dbReference type="Proteomes" id="UP000591058">
    <property type="component" value="Unassembled WGS sequence"/>
</dbReference>